<dbReference type="PRINTS" id="PR00862">
    <property type="entry name" value="PROLIGOPTASE"/>
</dbReference>
<dbReference type="InterPro" id="IPR002470">
    <property type="entry name" value="Peptidase_S9A"/>
</dbReference>
<sequence>MTISSLFQRTLLLASLSIFSVSAQAMSVEDFSRHPEFYDVKISPDGKYLAVLINTDGRKTLAFLDSKTFEVQSSIGGGQKDQVGSFFWVNNERVLVGVEQVQGALLQPLNYGEIFAVNYDGSKKKMLFGYRSREGGYESGWLVDPLKGQDKYVLIQTRQWEWRTGATPEIQRLNVYSGKTLRIKQGPMRDSNFLIDNQGKARFASGLDSDYKNHLYYSDDRGEKWQRVKNFSGKNISLMSFTPDNNGVYALMSEKGEPSSLYRLDIKTQQTKELYRSKSAEPTELLKTDVNEVYGLRIDEDYPNYLYIKPDSNDALLHKALVRAFNGDNVIISSKTDDGKLAVVHVTGDRNPGVFYLFDTQSMQARELMRSREWIKANELAATQPFRLKSKDGLTLNGYLTLPKGKQSNLPTVIMPHGGPHVRDYWQYNSRVQLLASRGYAVVQINFRGSTGYGEEFVEAGYGHWGTDIQQDIIDAANYVIRDGVADKDRLCIFGGSFGGYSALQSAIIEPELFKCAIGYAGVYDLEMLFTEGDIENLKWGDAYLEKTVGNDKAELRRQSPVYNVDKLKAPVLIIHGEDDERAPIEHAEALREALDKANHPYEWLVKDKEGHGFYLEENIVEANQKVLAFLKQHIGD</sequence>
<reference evidence="4 5" key="1">
    <citation type="journal article" date="2014" name="Int. J. Syst. Evol. Microbiol.">
        <title>Complete genome sequence of Corynebacterium casei LMG S-19264T (=DSM 44701T), isolated from a smear-ripened cheese.</title>
        <authorList>
            <consortium name="US DOE Joint Genome Institute (JGI-PGF)"/>
            <person name="Walter F."/>
            <person name="Albersmeier A."/>
            <person name="Kalinowski J."/>
            <person name="Ruckert C."/>
        </authorList>
    </citation>
    <scope>NUCLEOTIDE SEQUENCE [LARGE SCALE GENOMIC DNA]</scope>
    <source>
        <strain evidence="4 5">NBRC 112785</strain>
    </source>
</reference>
<keyword evidence="2" id="KW-0732">Signal</keyword>
<dbReference type="Proteomes" id="UP001157439">
    <property type="component" value="Unassembled WGS sequence"/>
</dbReference>
<dbReference type="PANTHER" id="PTHR42776:SF27">
    <property type="entry name" value="DIPEPTIDYL PEPTIDASE FAMILY MEMBER 6"/>
    <property type="match status" value="1"/>
</dbReference>
<dbReference type="Gene3D" id="3.40.50.1820">
    <property type="entry name" value="alpha/beta hydrolase"/>
    <property type="match status" value="1"/>
</dbReference>
<evidence type="ECO:0000313" key="4">
    <source>
        <dbReference type="EMBL" id="GLS83553.1"/>
    </source>
</evidence>
<accession>A0AA37WWH6</accession>
<feature type="signal peptide" evidence="2">
    <location>
        <begin position="1"/>
        <end position="25"/>
    </location>
</feature>
<dbReference type="InterPro" id="IPR001375">
    <property type="entry name" value="Peptidase_S9_cat"/>
</dbReference>
<evidence type="ECO:0000313" key="5">
    <source>
        <dbReference type="Proteomes" id="UP001157439"/>
    </source>
</evidence>
<dbReference type="Pfam" id="PF00326">
    <property type="entry name" value="Peptidase_S9"/>
    <property type="match status" value="1"/>
</dbReference>
<organism evidence="4 5">
    <name type="scientific">Paraferrimonas haliotis</name>
    <dbReference type="NCBI Taxonomy" id="2013866"/>
    <lineage>
        <taxon>Bacteria</taxon>
        <taxon>Pseudomonadati</taxon>
        <taxon>Pseudomonadota</taxon>
        <taxon>Gammaproteobacteria</taxon>
        <taxon>Alteromonadales</taxon>
        <taxon>Ferrimonadaceae</taxon>
        <taxon>Paraferrimonas</taxon>
    </lineage>
</organism>
<evidence type="ECO:0000259" key="3">
    <source>
        <dbReference type="Pfam" id="PF00326"/>
    </source>
</evidence>
<evidence type="ECO:0000256" key="1">
    <source>
        <dbReference type="ARBA" id="ARBA00022801"/>
    </source>
</evidence>
<dbReference type="PANTHER" id="PTHR42776">
    <property type="entry name" value="SERINE PEPTIDASE S9 FAMILY MEMBER"/>
    <property type="match status" value="1"/>
</dbReference>
<dbReference type="EMBL" id="BSPO01000003">
    <property type="protein sequence ID" value="GLS83553.1"/>
    <property type="molecule type" value="Genomic_DNA"/>
</dbReference>
<dbReference type="InterPro" id="IPR029058">
    <property type="entry name" value="AB_hydrolase_fold"/>
</dbReference>
<name>A0AA37WWH6_9GAMM</name>
<proteinExistence type="predicted"/>
<gene>
    <name evidence="4" type="ORF">GCM10007894_15300</name>
</gene>
<dbReference type="AlphaFoldDB" id="A0AA37WWH6"/>
<comment type="caution">
    <text evidence="4">The sequence shown here is derived from an EMBL/GenBank/DDBJ whole genome shotgun (WGS) entry which is preliminary data.</text>
</comment>
<evidence type="ECO:0000256" key="2">
    <source>
        <dbReference type="SAM" id="SignalP"/>
    </source>
</evidence>
<feature type="domain" description="Peptidase S9 prolyl oligopeptidase catalytic" evidence="3">
    <location>
        <begin position="426"/>
        <end position="636"/>
    </location>
</feature>
<keyword evidence="1" id="KW-0378">Hydrolase</keyword>
<dbReference type="GO" id="GO:0004252">
    <property type="term" value="F:serine-type endopeptidase activity"/>
    <property type="evidence" value="ECO:0007669"/>
    <property type="project" value="InterPro"/>
</dbReference>
<dbReference type="SUPFAM" id="SSF53474">
    <property type="entry name" value="alpha/beta-Hydrolases"/>
    <property type="match status" value="1"/>
</dbReference>
<feature type="chain" id="PRO_5041239270" evidence="2">
    <location>
        <begin position="26"/>
        <end position="637"/>
    </location>
</feature>
<dbReference type="FunFam" id="3.40.50.1820:FF:000442">
    <property type="entry name" value="Subfamily S9C unassigned peptidase"/>
    <property type="match status" value="1"/>
</dbReference>
<dbReference type="GO" id="GO:0006508">
    <property type="term" value="P:proteolysis"/>
    <property type="evidence" value="ECO:0007669"/>
    <property type="project" value="InterPro"/>
</dbReference>
<keyword evidence="5" id="KW-1185">Reference proteome</keyword>
<dbReference type="RefSeq" id="WP_095498596.1">
    <property type="nucleotide sequence ID" value="NZ_BSPO01000003.1"/>
</dbReference>
<dbReference type="SUPFAM" id="SSF82171">
    <property type="entry name" value="DPP6 N-terminal domain-like"/>
    <property type="match status" value="1"/>
</dbReference>
<protein>
    <submittedName>
        <fullName evidence="4">Peptidase S9</fullName>
    </submittedName>
</protein>